<dbReference type="STRING" id="3821.A0A151RAX8"/>
<proteinExistence type="predicted"/>
<dbReference type="AlphaFoldDB" id="A0A151RAX8"/>
<dbReference type="OMA" id="RECRVIC"/>
<accession>A0A151RAX8</accession>
<dbReference type="PANTHER" id="PTHR31973">
    <property type="entry name" value="POLYPROTEIN, PUTATIVE-RELATED"/>
    <property type="match status" value="1"/>
</dbReference>
<organism evidence="2 3">
    <name type="scientific">Cajanus cajan</name>
    <name type="common">Pigeon pea</name>
    <name type="synonym">Cajanus indicus</name>
    <dbReference type="NCBI Taxonomy" id="3821"/>
    <lineage>
        <taxon>Eukaryota</taxon>
        <taxon>Viridiplantae</taxon>
        <taxon>Streptophyta</taxon>
        <taxon>Embryophyta</taxon>
        <taxon>Tracheophyta</taxon>
        <taxon>Spermatophyta</taxon>
        <taxon>Magnoliopsida</taxon>
        <taxon>eudicotyledons</taxon>
        <taxon>Gunneridae</taxon>
        <taxon>Pentapetalae</taxon>
        <taxon>rosids</taxon>
        <taxon>fabids</taxon>
        <taxon>Fabales</taxon>
        <taxon>Fabaceae</taxon>
        <taxon>Papilionoideae</taxon>
        <taxon>50 kb inversion clade</taxon>
        <taxon>NPAAA clade</taxon>
        <taxon>indigoferoid/millettioid clade</taxon>
        <taxon>Phaseoleae</taxon>
        <taxon>Cajanus</taxon>
    </lineage>
</organism>
<name>A0A151RAX8_CAJCA</name>
<sequence length="136" mass="15500">MSRAWRAKQIEKGVIDGDFVMQYKQLCRYAAEIKQRNPANTCVINVQRPSLNISPTFRSFYMCLEGCKSTFKKACCPLIGVDGCHLKTKYGGQLLIAVGRDLNDQYLPLAFAVVETETKESWRWFLNLLLEDIGDV</sequence>
<reference evidence="2" key="1">
    <citation type="journal article" date="2012" name="Nat. Biotechnol.">
        <title>Draft genome sequence of pigeonpea (Cajanus cajan), an orphan legume crop of resource-poor farmers.</title>
        <authorList>
            <person name="Varshney R.K."/>
            <person name="Chen W."/>
            <person name="Li Y."/>
            <person name="Bharti A.K."/>
            <person name="Saxena R.K."/>
            <person name="Schlueter J.A."/>
            <person name="Donoghue M.T."/>
            <person name="Azam S."/>
            <person name="Fan G."/>
            <person name="Whaley A.M."/>
            <person name="Farmer A.D."/>
            <person name="Sheridan J."/>
            <person name="Iwata A."/>
            <person name="Tuteja R."/>
            <person name="Penmetsa R.V."/>
            <person name="Wu W."/>
            <person name="Upadhyaya H.D."/>
            <person name="Yang S.P."/>
            <person name="Shah T."/>
            <person name="Saxena K.B."/>
            <person name="Michael T."/>
            <person name="McCombie W.R."/>
            <person name="Yang B."/>
            <person name="Zhang G."/>
            <person name="Yang H."/>
            <person name="Wang J."/>
            <person name="Spillane C."/>
            <person name="Cook D.R."/>
            <person name="May G.D."/>
            <person name="Xu X."/>
            <person name="Jackson S.A."/>
        </authorList>
    </citation>
    <scope>NUCLEOTIDE SEQUENCE [LARGE SCALE GENOMIC DNA]</scope>
</reference>
<feature type="domain" description="MULE transposase" evidence="1">
    <location>
        <begin position="79"/>
        <end position="127"/>
    </location>
</feature>
<dbReference type="InterPro" id="IPR018289">
    <property type="entry name" value="MULE_transposase_dom"/>
</dbReference>
<keyword evidence="3" id="KW-1185">Reference proteome</keyword>
<protein>
    <recommendedName>
        <fullName evidence="1">MULE transposase domain-containing protein</fullName>
    </recommendedName>
</protein>
<dbReference type="Proteomes" id="UP000075243">
    <property type="component" value="Unassembled WGS sequence"/>
</dbReference>
<evidence type="ECO:0000313" key="2">
    <source>
        <dbReference type="EMBL" id="KYP39649.1"/>
    </source>
</evidence>
<dbReference type="PANTHER" id="PTHR31973:SF195">
    <property type="entry name" value="MUDR FAMILY TRANSPOSASE"/>
    <property type="match status" value="1"/>
</dbReference>
<evidence type="ECO:0000259" key="1">
    <source>
        <dbReference type="Pfam" id="PF10551"/>
    </source>
</evidence>
<dbReference type="Pfam" id="PF10551">
    <property type="entry name" value="MULE"/>
    <property type="match status" value="1"/>
</dbReference>
<dbReference type="Gramene" id="C.cajan_44549.t">
    <property type="protein sequence ID" value="C.cajan_44549.t.cds1"/>
    <property type="gene ID" value="C.cajan_44549"/>
</dbReference>
<dbReference type="EMBL" id="KQ483891">
    <property type="protein sequence ID" value="KYP39649.1"/>
    <property type="molecule type" value="Genomic_DNA"/>
</dbReference>
<evidence type="ECO:0000313" key="3">
    <source>
        <dbReference type="Proteomes" id="UP000075243"/>
    </source>
</evidence>
<gene>
    <name evidence="2" type="ORF">KK1_039035</name>
</gene>